<name>A0A261F3G4_9BIFI</name>
<proteinExistence type="predicted"/>
<gene>
    <name evidence="1" type="ORF">ALMA_1219</name>
</gene>
<evidence type="ECO:0008006" key="3">
    <source>
        <dbReference type="Google" id="ProtNLM"/>
    </source>
</evidence>
<comment type="caution">
    <text evidence="1">The sequence shown here is derived from an EMBL/GenBank/DDBJ whole genome shotgun (WGS) entry which is preliminary data.</text>
</comment>
<dbReference type="InterPro" id="IPR024524">
    <property type="entry name" value="DUF3800"/>
</dbReference>
<dbReference type="AlphaFoldDB" id="A0A261F3G4"/>
<keyword evidence="2" id="KW-1185">Reference proteome</keyword>
<evidence type="ECO:0000313" key="1">
    <source>
        <dbReference type="EMBL" id="OZG53654.1"/>
    </source>
</evidence>
<protein>
    <recommendedName>
        <fullName evidence="3">DUF3800 domain-containing protein</fullName>
    </recommendedName>
</protein>
<accession>A0A261F3G4</accession>
<organism evidence="1 2">
    <name type="scientific">Alloscardovia macacae</name>
    <dbReference type="NCBI Taxonomy" id="1160091"/>
    <lineage>
        <taxon>Bacteria</taxon>
        <taxon>Bacillati</taxon>
        <taxon>Actinomycetota</taxon>
        <taxon>Actinomycetes</taxon>
        <taxon>Bifidobacteriales</taxon>
        <taxon>Bifidobacteriaceae</taxon>
        <taxon>Alloscardovia</taxon>
    </lineage>
</organism>
<dbReference type="Pfam" id="PF12686">
    <property type="entry name" value="DUF3800"/>
    <property type="match status" value="1"/>
</dbReference>
<dbReference type="RefSeq" id="WP_094726851.1">
    <property type="nucleotide sequence ID" value="NZ_JBHLWS010000009.1"/>
</dbReference>
<evidence type="ECO:0000313" key="2">
    <source>
        <dbReference type="Proteomes" id="UP000243657"/>
    </source>
</evidence>
<dbReference type="EMBL" id="MWWT01000008">
    <property type="protein sequence ID" value="OZG53654.1"/>
    <property type="molecule type" value="Genomic_DNA"/>
</dbReference>
<reference evidence="1 2" key="1">
    <citation type="journal article" date="2017" name="BMC Genomics">
        <title>Comparative genomic and phylogenomic analyses of the Bifidobacteriaceae family.</title>
        <authorList>
            <person name="Lugli G.A."/>
            <person name="Milani C."/>
            <person name="Turroni F."/>
            <person name="Duranti S."/>
            <person name="Mancabelli L."/>
            <person name="Mangifesta M."/>
            <person name="Ferrario C."/>
            <person name="Modesto M."/>
            <person name="Mattarelli P."/>
            <person name="Jiri K."/>
            <person name="van Sinderen D."/>
            <person name="Ventura M."/>
        </authorList>
    </citation>
    <scope>NUCLEOTIDE SEQUENCE [LARGE SCALE GENOMIC DNA]</scope>
    <source>
        <strain evidence="1 2">DSM 24762</strain>
    </source>
</reference>
<dbReference type="Proteomes" id="UP000243657">
    <property type="component" value="Unassembled WGS sequence"/>
</dbReference>
<sequence length="255" mass="29173">MLKAYIDESYTLPSVRGARGIYYVGSLLVDEQQDEYINRELSVLRENVHRKFGIPQDAEFHGHCMFHYKDDWECMYGLHKQTHGIYKAAMRILADSGGILTFRGIRIEQGNEEYQWKVREAHGLALQHCLDRINFIGESLQEDILIIADKVEDAAAQEGRIRYIQENASHEEYEKRALANILFPFHWEDSREFVGLQMVDMALFISARAASAEAKGNDKSQGDKAVLATANIIKSNIRNSGVVFAEKQKITNEIF</sequence>